<protein>
    <recommendedName>
        <fullName evidence="1">Beta-lactamase-related domain-containing protein</fullName>
    </recommendedName>
</protein>
<comment type="caution">
    <text evidence="2">The sequence shown here is derived from an EMBL/GenBank/DDBJ whole genome shotgun (WGS) entry which is preliminary data.</text>
</comment>
<dbReference type="AlphaFoldDB" id="A0A427XGR8"/>
<gene>
    <name evidence="2" type="ORF">EHS24_002468</name>
</gene>
<evidence type="ECO:0000259" key="1">
    <source>
        <dbReference type="Pfam" id="PF00144"/>
    </source>
</evidence>
<dbReference type="RefSeq" id="XP_028473163.1">
    <property type="nucleotide sequence ID" value="XM_028618207.1"/>
</dbReference>
<dbReference type="PANTHER" id="PTHR43283:SF3">
    <property type="entry name" value="BETA-LACTAMASE FAMILY PROTEIN (AFU_ORTHOLOGUE AFUA_5G07500)"/>
    <property type="match status" value="1"/>
</dbReference>
<evidence type="ECO:0000313" key="3">
    <source>
        <dbReference type="Proteomes" id="UP000279236"/>
    </source>
</evidence>
<accession>A0A427XGR8</accession>
<proteinExistence type="predicted"/>
<feature type="domain" description="Beta-lactamase-related" evidence="1">
    <location>
        <begin position="14"/>
        <end position="392"/>
    </location>
</feature>
<dbReference type="STRING" id="105984.A0A427XGR8"/>
<name>A0A427XGR8_9TREE</name>
<dbReference type="OrthoDB" id="428260at2759"/>
<dbReference type="GeneID" id="39587011"/>
<reference evidence="2 3" key="1">
    <citation type="submission" date="2018-11" db="EMBL/GenBank/DDBJ databases">
        <title>Genome sequence of Apiotrichum porosum DSM 27194.</title>
        <authorList>
            <person name="Aliyu H."/>
            <person name="Gorte O."/>
            <person name="Ochsenreither K."/>
        </authorList>
    </citation>
    <scope>NUCLEOTIDE SEQUENCE [LARGE SCALE GENOMIC DNA]</scope>
    <source>
        <strain evidence="2 3">DSM 27194</strain>
    </source>
</reference>
<organism evidence="2 3">
    <name type="scientific">Apiotrichum porosum</name>
    <dbReference type="NCBI Taxonomy" id="105984"/>
    <lineage>
        <taxon>Eukaryota</taxon>
        <taxon>Fungi</taxon>
        <taxon>Dikarya</taxon>
        <taxon>Basidiomycota</taxon>
        <taxon>Agaricomycotina</taxon>
        <taxon>Tremellomycetes</taxon>
        <taxon>Trichosporonales</taxon>
        <taxon>Trichosporonaceae</taxon>
        <taxon>Apiotrichum</taxon>
    </lineage>
</organism>
<dbReference type="PANTHER" id="PTHR43283">
    <property type="entry name" value="BETA-LACTAMASE-RELATED"/>
    <property type="match status" value="1"/>
</dbReference>
<dbReference type="InterPro" id="IPR050789">
    <property type="entry name" value="Diverse_Enzym_Activities"/>
</dbReference>
<dbReference type="EMBL" id="RSCE01000013">
    <property type="protein sequence ID" value="RSH78016.1"/>
    <property type="molecule type" value="Genomic_DNA"/>
</dbReference>
<sequence>MAPQLSAAGKAHIDKFLEDTVNARKYPAQFVGVTTGDGILHFAAGGDVNFGDASKGQVNENTTVELWSMTKLMTSIACLQLAEKGLVDFDDPALIEKHCPLLVKVPILEGYSDDGKPITKQRKNPITLRRLLTHTSGCGYAVVNPLLGRWEQENKILSWVRPGATVESIATPILFEPGTKFQYGVGIDWAGFVVMSVTGKSLEEYFKENIWGPCGMTSTSFYPTDDIKSRLMHMCGRDAEGNITLQDGFRPIPKLKPEDITFLSGGGGTLGTLKEYLTMLQHILACKDKEGGIISPASFKLLFTPSLPPRDETNTCAKNMGGMLAMMGDSDEPQFTSGDKLNHTLGLALFEADSSKGPKAGSGFWGGAAKTSYWIDPASGIAAVCGTNILDQDPSYRAVVNGFQRVIYEALEMSK</sequence>
<dbReference type="Proteomes" id="UP000279236">
    <property type="component" value="Unassembled WGS sequence"/>
</dbReference>
<keyword evidence="3" id="KW-1185">Reference proteome</keyword>
<dbReference type="Pfam" id="PF00144">
    <property type="entry name" value="Beta-lactamase"/>
    <property type="match status" value="1"/>
</dbReference>
<evidence type="ECO:0000313" key="2">
    <source>
        <dbReference type="EMBL" id="RSH78016.1"/>
    </source>
</evidence>
<dbReference type="InterPro" id="IPR001466">
    <property type="entry name" value="Beta-lactam-related"/>
</dbReference>
<dbReference type="SUPFAM" id="SSF56601">
    <property type="entry name" value="beta-lactamase/transpeptidase-like"/>
    <property type="match status" value="1"/>
</dbReference>
<dbReference type="Gene3D" id="3.40.710.10">
    <property type="entry name" value="DD-peptidase/beta-lactamase superfamily"/>
    <property type="match status" value="1"/>
</dbReference>
<dbReference type="InterPro" id="IPR012338">
    <property type="entry name" value="Beta-lactam/transpept-like"/>
</dbReference>